<keyword evidence="5" id="KW-1185">Reference proteome</keyword>
<accession>A0A7J0HA44</accession>
<keyword evidence="1" id="KW-0808">Transferase</keyword>
<dbReference type="UniPathway" id="UPA00143"/>
<feature type="domain" description="E3 ubiquitin-protein ligase listerin N-terminal" evidence="3">
    <location>
        <begin position="4"/>
        <end position="85"/>
    </location>
</feature>
<protein>
    <recommendedName>
        <fullName evidence="1">E3 ubiquitin-protein ligase listerin</fullName>
        <ecNumber evidence="1">2.3.2.27</ecNumber>
    </recommendedName>
    <alternativeName>
        <fullName evidence="1">RING-type E3 ubiquitin transferase listerin</fullName>
    </alternativeName>
</protein>
<feature type="compositionally biased region" description="Basic residues" evidence="2">
    <location>
        <begin position="373"/>
        <end position="383"/>
    </location>
</feature>
<dbReference type="GO" id="GO:0005829">
    <property type="term" value="C:cytosol"/>
    <property type="evidence" value="ECO:0007669"/>
    <property type="project" value="UniProtKB-UniRule"/>
</dbReference>
<dbReference type="AlphaFoldDB" id="A0A7J0HA44"/>
<comment type="pathway">
    <text evidence="1">Protein modification; protein ubiquitination.</text>
</comment>
<keyword evidence="1" id="KW-0862">Zinc</keyword>
<dbReference type="Pfam" id="PF22958">
    <property type="entry name" value="Ltn1_1st"/>
    <property type="match status" value="1"/>
</dbReference>
<evidence type="ECO:0000313" key="5">
    <source>
        <dbReference type="Proteomes" id="UP000585474"/>
    </source>
</evidence>
<name>A0A7J0HA44_9ERIC</name>
<evidence type="ECO:0000256" key="2">
    <source>
        <dbReference type="SAM" id="MobiDB-lite"/>
    </source>
</evidence>
<dbReference type="EC" id="2.3.2.27" evidence="1"/>
<dbReference type="GO" id="GO:1990116">
    <property type="term" value="P:ribosome-associated ubiquitin-dependent protein catabolic process"/>
    <property type="evidence" value="ECO:0007669"/>
    <property type="project" value="UniProtKB-UniRule"/>
</dbReference>
<dbReference type="InterPro" id="IPR054476">
    <property type="entry name" value="Ltn1_N"/>
</dbReference>
<comment type="subunit">
    <text evidence="1">Component of the ribosome quality control complex (RQC).</text>
</comment>
<dbReference type="OrthoDB" id="6108at2759"/>
<dbReference type="GO" id="GO:0072344">
    <property type="term" value="P:rescue of stalled ribosome"/>
    <property type="evidence" value="ECO:0007669"/>
    <property type="project" value="UniProtKB-UniRule"/>
</dbReference>
<dbReference type="PANTHER" id="PTHR12389:SF0">
    <property type="entry name" value="E3 UBIQUITIN-PROTEIN LIGASE LISTERIN"/>
    <property type="match status" value="1"/>
</dbReference>
<dbReference type="GO" id="GO:0008270">
    <property type="term" value="F:zinc ion binding"/>
    <property type="evidence" value="ECO:0007669"/>
    <property type="project" value="UniProtKB-KW"/>
</dbReference>
<sequence length="621" mass="68759">MAFEYKKLLSDYNREVRRATHDTMILLVAAVGRDLAPHLKSLMGPWWVSQFDPASDVSQAAKRSFQAAFPAQEKRLDALILCTTENIYVFGRKSESHSTDCSPLGIFVLHFSYEKGDDCEGDEGESQSWWRGVQACNLVSLCSGWNKFGLLACFVKNKSQIAFMGFHRGWGGWGSYCYWGSGKEGRGSYNNCSVGELVSAWAEAYMEVDLSACEEVVSFLKRGLVGSLVGWENSLSEPMELQMLVWQNYKGNLQATGGYKGSVDETIEAVDPLAKDGGDFGKIEPGGYFEFRRSWFETFKNILRRGIGGHSESPSRIPDETLLRWRGEGKGSVYESPIWDVRLSSDSGSDSILDSELPPELRSELCRPEVKPWPRRQRRRRRPSIPPKGSLLARNVRGKGDPVIEIGEPDSSKGKETVPPPPPKRFKSNRGAINARGRAAEAGTSSPAGDRGSESMSDASVARRLLTEVIPASDKKEVDQISENDLVAKSFTPWVVVFASSLASAARSISTIRLSHGSRGFCRLELATVAELTSKLAKAKELAIEDFKSLGGIQGSGYGFRCNILGDGFEFCKRQLLHQFPTSVPTWRIWQWTQFWRGGEATKEGGDHVAGLHLITNGDHR</sequence>
<gene>
    <name evidence="4" type="ORF">Acr_28g0006510</name>
</gene>
<dbReference type="EMBL" id="BJWL01000028">
    <property type="protein sequence ID" value="GFZ19946.1"/>
    <property type="molecule type" value="Genomic_DNA"/>
</dbReference>
<comment type="caution">
    <text evidence="4">The sequence shown here is derived from an EMBL/GenBank/DDBJ whole genome shotgun (WGS) entry which is preliminary data.</text>
</comment>
<keyword evidence="1" id="KW-0833">Ubl conjugation pathway</keyword>
<dbReference type="GO" id="GO:0016567">
    <property type="term" value="P:protein ubiquitination"/>
    <property type="evidence" value="ECO:0007669"/>
    <property type="project" value="UniProtKB-UniPathway"/>
</dbReference>
<evidence type="ECO:0000259" key="3">
    <source>
        <dbReference type="Pfam" id="PF22958"/>
    </source>
</evidence>
<feature type="compositionally biased region" description="Low complexity" evidence="2">
    <location>
        <begin position="430"/>
        <end position="443"/>
    </location>
</feature>
<evidence type="ECO:0000313" key="4">
    <source>
        <dbReference type="EMBL" id="GFZ19946.1"/>
    </source>
</evidence>
<comment type="catalytic activity">
    <reaction evidence="1">
        <text>S-ubiquitinyl-[E2 ubiquitin-conjugating enzyme]-L-cysteine + [acceptor protein]-L-lysine = [E2 ubiquitin-conjugating enzyme]-L-cysteine + N(6)-ubiquitinyl-[acceptor protein]-L-lysine.</text>
        <dbReference type="EC" id="2.3.2.27"/>
    </reaction>
</comment>
<dbReference type="Proteomes" id="UP000585474">
    <property type="component" value="Unassembled WGS sequence"/>
</dbReference>
<reference evidence="4 5" key="1">
    <citation type="submission" date="2019-07" db="EMBL/GenBank/DDBJ databases">
        <title>De Novo Assembly of kiwifruit Actinidia rufa.</title>
        <authorList>
            <person name="Sugita-Konishi S."/>
            <person name="Sato K."/>
            <person name="Mori E."/>
            <person name="Abe Y."/>
            <person name="Kisaki G."/>
            <person name="Hamano K."/>
            <person name="Suezawa K."/>
            <person name="Otani M."/>
            <person name="Fukuda T."/>
            <person name="Manabe T."/>
            <person name="Gomi K."/>
            <person name="Tabuchi M."/>
            <person name="Akimitsu K."/>
            <person name="Kataoka I."/>
        </authorList>
    </citation>
    <scope>NUCLEOTIDE SEQUENCE [LARGE SCALE GENOMIC DNA]</scope>
    <source>
        <strain evidence="5">cv. Fuchu</strain>
    </source>
</reference>
<dbReference type="InterPro" id="IPR039795">
    <property type="entry name" value="LTN1/Rkr1"/>
</dbReference>
<comment type="function">
    <text evidence="1">E3 ubiquitin-protein ligase. Component of the ribosome quality control complex (RQC), a ribosome-associated complex that mediates ubiquitination and extraction of incompletely synthesized nascent chains for proteasomal degradation.</text>
</comment>
<dbReference type="GO" id="GO:0043023">
    <property type="term" value="F:ribosomal large subunit binding"/>
    <property type="evidence" value="ECO:0007669"/>
    <property type="project" value="TreeGrafter"/>
</dbReference>
<dbReference type="GO" id="GO:0061630">
    <property type="term" value="F:ubiquitin protein ligase activity"/>
    <property type="evidence" value="ECO:0007669"/>
    <property type="project" value="UniProtKB-UniRule"/>
</dbReference>
<evidence type="ECO:0000256" key="1">
    <source>
        <dbReference type="RuleBase" id="RU367090"/>
    </source>
</evidence>
<organism evidence="4 5">
    <name type="scientific">Actinidia rufa</name>
    <dbReference type="NCBI Taxonomy" id="165716"/>
    <lineage>
        <taxon>Eukaryota</taxon>
        <taxon>Viridiplantae</taxon>
        <taxon>Streptophyta</taxon>
        <taxon>Embryophyta</taxon>
        <taxon>Tracheophyta</taxon>
        <taxon>Spermatophyta</taxon>
        <taxon>Magnoliopsida</taxon>
        <taxon>eudicotyledons</taxon>
        <taxon>Gunneridae</taxon>
        <taxon>Pentapetalae</taxon>
        <taxon>asterids</taxon>
        <taxon>Ericales</taxon>
        <taxon>Actinidiaceae</taxon>
        <taxon>Actinidia</taxon>
    </lineage>
</organism>
<keyword evidence="1" id="KW-0479">Metal-binding</keyword>
<dbReference type="PANTHER" id="PTHR12389">
    <property type="entry name" value="ZINC FINGER PROTEIN 294"/>
    <property type="match status" value="1"/>
</dbReference>
<comment type="similarity">
    <text evidence="1">Belongs to the LTN1 family.</text>
</comment>
<feature type="region of interest" description="Disordered" evidence="2">
    <location>
        <begin position="368"/>
        <end position="458"/>
    </location>
</feature>
<dbReference type="GO" id="GO:1990112">
    <property type="term" value="C:RQC complex"/>
    <property type="evidence" value="ECO:0007669"/>
    <property type="project" value="UniProtKB-UniRule"/>
</dbReference>
<keyword evidence="1" id="KW-0863">Zinc-finger</keyword>
<proteinExistence type="inferred from homology"/>